<feature type="domain" description="Ig-like" evidence="3">
    <location>
        <begin position="107"/>
        <end position="198"/>
    </location>
</feature>
<dbReference type="EMBL" id="JAVHJS010000011">
    <property type="protein sequence ID" value="KAK2843650.1"/>
    <property type="molecule type" value="Genomic_DNA"/>
</dbReference>
<dbReference type="InterPro" id="IPR003599">
    <property type="entry name" value="Ig_sub"/>
</dbReference>
<dbReference type="SUPFAM" id="SSF48726">
    <property type="entry name" value="Immunoglobulin"/>
    <property type="match status" value="2"/>
</dbReference>
<dbReference type="SMART" id="SM00406">
    <property type="entry name" value="IGv"/>
    <property type="match status" value="2"/>
</dbReference>
<evidence type="ECO:0000259" key="3">
    <source>
        <dbReference type="PROSITE" id="PS50835"/>
    </source>
</evidence>
<keyword evidence="2" id="KW-0391">Immunity</keyword>
<keyword evidence="1" id="KW-0732">Signal</keyword>
<organism evidence="4 5">
    <name type="scientific">Tachysurus vachellii</name>
    <name type="common">Darkbarbel catfish</name>
    <name type="synonym">Pelteobagrus vachellii</name>
    <dbReference type="NCBI Taxonomy" id="175792"/>
    <lineage>
        <taxon>Eukaryota</taxon>
        <taxon>Metazoa</taxon>
        <taxon>Chordata</taxon>
        <taxon>Craniata</taxon>
        <taxon>Vertebrata</taxon>
        <taxon>Euteleostomi</taxon>
        <taxon>Actinopterygii</taxon>
        <taxon>Neopterygii</taxon>
        <taxon>Teleostei</taxon>
        <taxon>Ostariophysi</taxon>
        <taxon>Siluriformes</taxon>
        <taxon>Bagridae</taxon>
        <taxon>Tachysurus</taxon>
    </lineage>
</organism>
<dbReference type="PANTHER" id="PTHR23268:SF102">
    <property type="entry name" value="IMMUNOGLOBULIN V-SET DOMAIN-CONTAINING PROTEIN"/>
    <property type="match status" value="1"/>
</dbReference>
<dbReference type="InterPro" id="IPR050413">
    <property type="entry name" value="TCR_beta_variable"/>
</dbReference>
<protein>
    <recommendedName>
        <fullName evidence="3">Ig-like domain-containing protein</fullName>
    </recommendedName>
</protein>
<keyword evidence="5" id="KW-1185">Reference proteome</keyword>
<dbReference type="AlphaFoldDB" id="A0AA88MRJ5"/>
<dbReference type="GO" id="GO:0002376">
    <property type="term" value="P:immune system process"/>
    <property type="evidence" value="ECO:0007669"/>
    <property type="project" value="UniProtKB-KW"/>
</dbReference>
<dbReference type="InterPro" id="IPR013783">
    <property type="entry name" value="Ig-like_fold"/>
</dbReference>
<dbReference type="Proteomes" id="UP001187315">
    <property type="component" value="Unassembled WGS sequence"/>
</dbReference>
<dbReference type="InterPro" id="IPR007110">
    <property type="entry name" value="Ig-like_dom"/>
</dbReference>
<evidence type="ECO:0000313" key="4">
    <source>
        <dbReference type="EMBL" id="KAK2843650.1"/>
    </source>
</evidence>
<name>A0AA88MRJ5_TACVA</name>
<dbReference type="Pfam" id="PF07686">
    <property type="entry name" value="V-set"/>
    <property type="match status" value="2"/>
</dbReference>
<evidence type="ECO:0000256" key="1">
    <source>
        <dbReference type="ARBA" id="ARBA00022729"/>
    </source>
</evidence>
<sequence length="205" mass="23237">MLWYQQKSDSTDFSLITYAYGTSQPSNEEGFKDRFSLSKESAQKGTLTISKLLLSDSAVYYCAASKHNVIVCSFYSFDNYICFSTGKANCVTFQQTPSVIAKEMINVTIQCSHDDNNLPRMFWYQQNNRGVMELIGYTISEISDPNYEDGFKDRFTLSRQSTLAGSLTISNLQQSDSAVYYCAASQHSASKIIENKMQMIFWISN</sequence>
<dbReference type="Gene3D" id="2.60.40.10">
    <property type="entry name" value="Immunoglobulins"/>
    <property type="match status" value="2"/>
</dbReference>
<reference evidence="4" key="1">
    <citation type="submission" date="2023-08" db="EMBL/GenBank/DDBJ databases">
        <title>Pelteobagrus vachellii genome.</title>
        <authorList>
            <person name="Liu H."/>
        </authorList>
    </citation>
    <scope>NUCLEOTIDE SEQUENCE</scope>
    <source>
        <strain evidence="4">PRFRI_2022a</strain>
        <tissue evidence="4">Muscle</tissue>
    </source>
</reference>
<evidence type="ECO:0000256" key="2">
    <source>
        <dbReference type="ARBA" id="ARBA00022859"/>
    </source>
</evidence>
<dbReference type="SMART" id="SM00409">
    <property type="entry name" value="IG"/>
    <property type="match status" value="1"/>
</dbReference>
<accession>A0AA88MRJ5</accession>
<dbReference type="GO" id="GO:0005886">
    <property type="term" value="C:plasma membrane"/>
    <property type="evidence" value="ECO:0007669"/>
    <property type="project" value="TreeGrafter"/>
</dbReference>
<dbReference type="InterPro" id="IPR036179">
    <property type="entry name" value="Ig-like_dom_sf"/>
</dbReference>
<evidence type="ECO:0000313" key="5">
    <source>
        <dbReference type="Proteomes" id="UP001187315"/>
    </source>
</evidence>
<comment type="caution">
    <text evidence="4">The sequence shown here is derived from an EMBL/GenBank/DDBJ whole genome shotgun (WGS) entry which is preliminary data.</text>
</comment>
<dbReference type="GO" id="GO:0007166">
    <property type="term" value="P:cell surface receptor signaling pathway"/>
    <property type="evidence" value="ECO:0007669"/>
    <property type="project" value="TreeGrafter"/>
</dbReference>
<dbReference type="PANTHER" id="PTHR23268">
    <property type="entry name" value="T-CELL RECEPTOR BETA CHAIN"/>
    <property type="match status" value="1"/>
</dbReference>
<dbReference type="InterPro" id="IPR013106">
    <property type="entry name" value="Ig_V-set"/>
</dbReference>
<dbReference type="PROSITE" id="PS50835">
    <property type="entry name" value="IG_LIKE"/>
    <property type="match status" value="2"/>
</dbReference>
<feature type="domain" description="Ig-like" evidence="3">
    <location>
        <begin position="1"/>
        <end position="65"/>
    </location>
</feature>
<proteinExistence type="predicted"/>
<gene>
    <name evidence="4" type="ORF">Q7C36_011865</name>
</gene>